<dbReference type="Pfam" id="PF16363">
    <property type="entry name" value="GDP_Man_Dehyd"/>
    <property type="match status" value="1"/>
</dbReference>
<evidence type="ECO:0000256" key="2">
    <source>
        <dbReference type="ARBA" id="ARBA00001911"/>
    </source>
</evidence>
<dbReference type="SUPFAM" id="SSF51735">
    <property type="entry name" value="NAD(P)-binding Rossmann-fold domains"/>
    <property type="match status" value="1"/>
</dbReference>
<dbReference type="InterPro" id="IPR005888">
    <property type="entry name" value="dTDP_Gluc_deHydtase"/>
</dbReference>
<dbReference type="PANTHER" id="PTHR43000">
    <property type="entry name" value="DTDP-D-GLUCOSE 4,6-DEHYDRATASE-RELATED"/>
    <property type="match status" value="1"/>
</dbReference>
<evidence type="ECO:0000259" key="8">
    <source>
        <dbReference type="Pfam" id="PF16363"/>
    </source>
</evidence>
<gene>
    <name evidence="9" type="ORF">A2024_07650</name>
</gene>
<organism evidence="9 10">
    <name type="scientific">Candidatus Edwardsbacteria bacterium GWF2_54_11</name>
    <dbReference type="NCBI Taxonomy" id="1817851"/>
    <lineage>
        <taxon>Bacteria</taxon>
        <taxon>Candidatus Edwardsiibacteriota</taxon>
    </lineage>
</organism>
<dbReference type="Proteomes" id="UP000177230">
    <property type="component" value="Unassembled WGS sequence"/>
</dbReference>
<keyword evidence="6 7" id="KW-0456">Lyase</keyword>
<accession>A0A1F5RAS9</accession>
<comment type="cofactor">
    <cofactor evidence="2 7">
        <name>NAD(+)</name>
        <dbReference type="ChEBI" id="CHEBI:57540"/>
    </cofactor>
</comment>
<comment type="caution">
    <text evidence="9">The sequence shown here is derived from an EMBL/GenBank/DDBJ whole genome shotgun (WGS) entry which is preliminary data.</text>
</comment>
<evidence type="ECO:0000313" key="10">
    <source>
        <dbReference type="Proteomes" id="UP000177230"/>
    </source>
</evidence>
<dbReference type="GO" id="GO:0008460">
    <property type="term" value="F:dTDP-glucose 4,6-dehydratase activity"/>
    <property type="evidence" value="ECO:0007669"/>
    <property type="project" value="UniProtKB-EC"/>
</dbReference>
<feature type="domain" description="NAD(P)-binding" evidence="8">
    <location>
        <begin position="6"/>
        <end position="304"/>
    </location>
</feature>
<dbReference type="AlphaFoldDB" id="A0A1F5RAS9"/>
<evidence type="ECO:0000256" key="7">
    <source>
        <dbReference type="RuleBase" id="RU004473"/>
    </source>
</evidence>
<proteinExistence type="inferred from homology"/>
<dbReference type="CDD" id="cd05246">
    <property type="entry name" value="dTDP_GD_SDR_e"/>
    <property type="match status" value="1"/>
</dbReference>
<dbReference type="GO" id="GO:0009225">
    <property type="term" value="P:nucleotide-sugar metabolic process"/>
    <property type="evidence" value="ECO:0007669"/>
    <property type="project" value="InterPro"/>
</dbReference>
<sequence length="336" mass="38601">MAKTILITGGAGFIGSNFVRLMLGKYPDHNIINLDKLTYAGNLENLKDIRSHKNYRFVQGDICDAGLVEGLMPGVEWVVNFAAETHVDRSVDDPFVFTQTNVIGTHILLEYARRHRVKGFIQIGTDEVYGSVETGSSVETDILDPRSPYSSSKAAGDLLALSYHTTFGMDVRVTRCTNNYGPYQFPEKLIPFFVTNALEDKELPVYGDGKNVRDWLYVEDHCQAIDFILHHGQAGNIYNIGGGQEMENIQITDIILKELNKPASLKKYVKDRPGHDRRYSLDISKIKKLGWKPRHTFDAAIKETIKWYRENEAWWRNIKEGKREFKDFKDRWYKER</sequence>
<reference evidence="9 10" key="1">
    <citation type="journal article" date="2016" name="Nat. Commun.">
        <title>Thousands of microbial genomes shed light on interconnected biogeochemical processes in an aquifer system.</title>
        <authorList>
            <person name="Anantharaman K."/>
            <person name="Brown C.T."/>
            <person name="Hug L.A."/>
            <person name="Sharon I."/>
            <person name="Castelle C.J."/>
            <person name="Probst A.J."/>
            <person name="Thomas B.C."/>
            <person name="Singh A."/>
            <person name="Wilkins M.J."/>
            <person name="Karaoz U."/>
            <person name="Brodie E.L."/>
            <person name="Williams K.H."/>
            <person name="Hubbard S.S."/>
            <person name="Banfield J.F."/>
        </authorList>
    </citation>
    <scope>NUCLEOTIDE SEQUENCE [LARGE SCALE GENOMIC DNA]</scope>
</reference>
<evidence type="ECO:0000256" key="6">
    <source>
        <dbReference type="ARBA" id="ARBA00023239"/>
    </source>
</evidence>
<dbReference type="Gene3D" id="3.40.50.720">
    <property type="entry name" value="NAD(P)-binding Rossmann-like Domain"/>
    <property type="match status" value="1"/>
</dbReference>
<dbReference type="EC" id="4.2.1.46" evidence="4 7"/>
<protein>
    <recommendedName>
        <fullName evidence="4 7">dTDP-glucose 4,6-dehydratase</fullName>
        <ecNumber evidence="4 7">4.2.1.46</ecNumber>
    </recommendedName>
</protein>
<evidence type="ECO:0000256" key="4">
    <source>
        <dbReference type="ARBA" id="ARBA00011990"/>
    </source>
</evidence>
<dbReference type="InterPro" id="IPR016040">
    <property type="entry name" value="NAD(P)-bd_dom"/>
</dbReference>
<evidence type="ECO:0000256" key="5">
    <source>
        <dbReference type="ARBA" id="ARBA00023027"/>
    </source>
</evidence>
<comment type="similarity">
    <text evidence="3 7">Belongs to the NAD(P)-dependent epimerase/dehydratase family. dTDP-glucose dehydratase subfamily.</text>
</comment>
<comment type="catalytic activity">
    <reaction evidence="1 7">
        <text>dTDP-alpha-D-glucose = dTDP-4-dehydro-6-deoxy-alpha-D-glucose + H2O</text>
        <dbReference type="Rhea" id="RHEA:17221"/>
        <dbReference type="ChEBI" id="CHEBI:15377"/>
        <dbReference type="ChEBI" id="CHEBI:57477"/>
        <dbReference type="ChEBI" id="CHEBI:57649"/>
        <dbReference type="EC" id="4.2.1.46"/>
    </reaction>
</comment>
<name>A0A1F5RAS9_9BACT</name>
<dbReference type="EMBL" id="MFFM01000037">
    <property type="protein sequence ID" value="OGF11131.1"/>
    <property type="molecule type" value="Genomic_DNA"/>
</dbReference>
<dbReference type="FunFam" id="3.40.50.720:FF:000304">
    <property type="entry name" value="UDP-glucose 4,6-dehydratase"/>
    <property type="match status" value="1"/>
</dbReference>
<evidence type="ECO:0000256" key="1">
    <source>
        <dbReference type="ARBA" id="ARBA00001539"/>
    </source>
</evidence>
<dbReference type="NCBIfam" id="TIGR01181">
    <property type="entry name" value="dTDP_gluc_dehyt"/>
    <property type="match status" value="1"/>
</dbReference>
<dbReference type="InterPro" id="IPR036291">
    <property type="entry name" value="NAD(P)-bd_dom_sf"/>
</dbReference>
<dbReference type="Gene3D" id="3.90.25.10">
    <property type="entry name" value="UDP-galactose 4-epimerase, domain 1"/>
    <property type="match status" value="1"/>
</dbReference>
<evidence type="ECO:0000256" key="3">
    <source>
        <dbReference type="ARBA" id="ARBA00008178"/>
    </source>
</evidence>
<evidence type="ECO:0000313" key="9">
    <source>
        <dbReference type="EMBL" id="OGF11131.1"/>
    </source>
</evidence>
<keyword evidence="5" id="KW-0520">NAD</keyword>